<evidence type="ECO:0000256" key="1">
    <source>
        <dbReference type="ARBA" id="ARBA00022679"/>
    </source>
</evidence>
<dbReference type="NCBIfam" id="NF011595">
    <property type="entry name" value="PRK15020.1"/>
    <property type="match status" value="1"/>
</dbReference>
<keyword evidence="1 5" id="KW-0808">Transferase</keyword>
<evidence type="ECO:0000256" key="3">
    <source>
        <dbReference type="ARBA" id="ARBA00022840"/>
    </source>
</evidence>
<dbReference type="EMBL" id="JAAOMA010000001">
    <property type="protein sequence ID" value="NHR03606.1"/>
    <property type="molecule type" value="Genomic_DNA"/>
</dbReference>
<dbReference type="InterPro" id="IPR009194">
    <property type="entry name" value="AdoTrfase_EutT"/>
</dbReference>
<dbReference type="GO" id="GO:0008817">
    <property type="term" value="F:corrinoid adenosyltransferase activity"/>
    <property type="evidence" value="ECO:0007669"/>
    <property type="project" value="UniProtKB-EC"/>
</dbReference>
<dbReference type="Pfam" id="PF01923">
    <property type="entry name" value="Cob_adeno_trans"/>
    <property type="match status" value="1"/>
</dbReference>
<dbReference type="RefSeq" id="WP_166450341.1">
    <property type="nucleotide sequence ID" value="NZ_JAAOMA010000001.1"/>
</dbReference>
<keyword evidence="2" id="KW-0547">Nucleotide-binding</keyword>
<dbReference type="SUPFAM" id="SSF89028">
    <property type="entry name" value="Cobalamin adenosyltransferase-like"/>
    <property type="match status" value="1"/>
</dbReference>
<gene>
    <name evidence="5" type="primary">eutT</name>
    <name evidence="5" type="ORF">HA052_00220</name>
</gene>
<name>A0ABX0L236_9NEIS</name>
<dbReference type="InterPro" id="IPR016030">
    <property type="entry name" value="CblAdoTrfase-like"/>
</dbReference>
<keyword evidence="3" id="KW-0067">ATP-binding</keyword>
<evidence type="ECO:0000313" key="6">
    <source>
        <dbReference type="Proteomes" id="UP001515641"/>
    </source>
</evidence>
<organism evidence="5 6">
    <name type="scientific">Chromobacterium fluminis</name>
    <dbReference type="NCBI Taxonomy" id="3044269"/>
    <lineage>
        <taxon>Bacteria</taxon>
        <taxon>Pseudomonadati</taxon>
        <taxon>Pseudomonadota</taxon>
        <taxon>Betaproteobacteria</taxon>
        <taxon>Neisseriales</taxon>
        <taxon>Chromobacteriaceae</taxon>
        <taxon>Chromobacterium</taxon>
    </lineage>
</organism>
<comment type="caution">
    <text evidence="5">The sequence shown here is derived from an EMBL/GenBank/DDBJ whole genome shotgun (WGS) entry which is preliminary data.</text>
</comment>
<dbReference type="Gene3D" id="1.20.1200.10">
    <property type="entry name" value="Cobalamin adenosyltransferase-like"/>
    <property type="match status" value="1"/>
</dbReference>
<keyword evidence="6" id="KW-1185">Reference proteome</keyword>
<evidence type="ECO:0000313" key="5">
    <source>
        <dbReference type="EMBL" id="NHR03606.1"/>
    </source>
</evidence>
<sequence length="270" mass="29629">MGNFITEDWLRSRYSLARHTEIHLPRDARLTPSAEELLKSRAIVVRYLDPQGSVFDAGADGERRAVHALTGDSAQRQECRCLLCRQPVARKTEALTHLDANTLVPKNHPRIALRGKLDSAIAQAVWLQAEWDERQAPAALARCLADIRSALGNALRAEVSGEPMPPIAMGEANEARLHALSHRPLALLGHDHIVPAVEHGAEVARLNLLRAAIRECETMAAGLYLDADFQLSRPDILQGLNRLSSAVYVLMLLALLAKRGQPLPGLGETR</sequence>
<dbReference type="InterPro" id="IPR036451">
    <property type="entry name" value="CblAdoTrfase-like_sf"/>
</dbReference>
<dbReference type="EC" id="2.5.1.17" evidence="5"/>
<evidence type="ECO:0000256" key="2">
    <source>
        <dbReference type="ARBA" id="ARBA00022741"/>
    </source>
</evidence>
<protein>
    <submittedName>
        <fullName evidence="5">Ethanolamine utilization cob(I)yrinic acid a,c-diamide adenosyltransferase EutT</fullName>
        <ecNumber evidence="5">2.5.1.17</ecNumber>
    </submittedName>
</protein>
<proteinExistence type="predicted"/>
<reference evidence="5 6" key="1">
    <citation type="submission" date="2020-03" db="EMBL/GenBank/DDBJ databases">
        <title>Draft genome sequence of environmentally isolated cultures.</title>
        <authorList>
            <person name="Wilson H.S."/>
            <person name="De Leon M.E."/>
        </authorList>
    </citation>
    <scope>NUCLEOTIDE SEQUENCE [LARGE SCALE GENOMIC DNA]</scope>
    <source>
        <strain evidence="5 6">HSC-31F16</strain>
    </source>
</reference>
<evidence type="ECO:0000259" key="4">
    <source>
        <dbReference type="Pfam" id="PF01923"/>
    </source>
</evidence>
<dbReference type="PIRSF" id="PIRSF012294">
    <property type="entry name" value="ATR_EutT"/>
    <property type="match status" value="1"/>
</dbReference>
<accession>A0ABX0L236</accession>
<dbReference type="Proteomes" id="UP001515641">
    <property type="component" value="Unassembled WGS sequence"/>
</dbReference>
<feature type="domain" description="Cobalamin adenosyltransferase-like" evidence="4">
    <location>
        <begin position="95"/>
        <end position="253"/>
    </location>
</feature>